<protein>
    <recommendedName>
        <fullName evidence="5">WxL domain-containing protein</fullName>
    </recommendedName>
</protein>
<evidence type="ECO:0000313" key="3">
    <source>
        <dbReference type="EMBL" id="MBV7390595.1"/>
    </source>
</evidence>
<gene>
    <name evidence="3" type="ORF">KUA55_07885</name>
</gene>
<organism evidence="3 4">
    <name type="scientific">Enterococcus alishanensis</name>
    <dbReference type="NCBI Taxonomy" id="1303817"/>
    <lineage>
        <taxon>Bacteria</taxon>
        <taxon>Bacillati</taxon>
        <taxon>Bacillota</taxon>
        <taxon>Bacilli</taxon>
        <taxon>Lactobacillales</taxon>
        <taxon>Enterococcaceae</taxon>
        <taxon>Enterococcus</taxon>
    </lineage>
</organism>
<feature type="signal peptide" evidence="2">
    <location>
        <begin position="1"/>
        <end position="29"/>
    </location>
</feature>
<keyword evidence="4" id="KW-1185">Reference proteome</keyword>
<proteinExistence type="predicted"/>
<comment type="caution">
    <text evidence="3">The sequence shown here is derived from an EMBL/GenBank/DDBJ whole genome shotgun (WGS) entry which is preliminary data.</text>
</comment>
<feature type="chain" id="PRO_5046622480" description="WxL domain-containing protein" evidence="2">
    <location>
        <begin position="30"/>
        <end position="1771"/>
    </location>
</feature>
<name>A0ABS6TCG6_9ENTE</name>
<evidence type="ECO:0000256" key="2">
    <source>
        <dbReference type="SAM" id="SignalP"/>
    </source>
</evidence>
<evidence type="ECO:0000313" key="4">
    <source>
        <dbReference type="Proteomes" id="UP000774130"/>
    </source>
</evidence>
<dbReference type="RefSeq" id="WP_218325654.1">
    <property type="nucleotide sequence ID" value="NZ_JAHUZB010000003.1"/>
</dbReference>
<sequence>MKKNKKLKLFLMAGLLIVFPIINCGVAFAETFTTKTVESVKKNEQDTTEHSAESDSAIDKDLPVVEIPEAAESTDEIVPQATDVPFSASLGEMNNGEVKLREADDTTEKANVKWELLKNDGYIFSLRLDGYVPSTTPSTRQIEVKIPQGVIVTLADLQRIVQENTNVTACDVVDKSATVVYQFDTNFKQSVFVDQYNGNNNFSQNQVTDGTIVFSIAPVATTVGFSFNLIPNYEDASSNSPNYWTGVSGDSLTRNQPINVKLLDDQTVVKDLVLDDIVIPSTVNYSVVTGDPSVSGSTKPGSQVLDQAMQMYIQPRVRNSERDSDNAYYMGNVSFHAYLPYKKLATGKYLSATLDTANMNQWIADITTRNGGNEKLRYKQERQTDGRIILTYYFVDQTQEYLLRVMNLQMFYSYPSAVNENGDRFETGDTIFYTNQNLGRTFHNYFYDENGNRELRKREVVSLGDSSATMTISGDQLELAYLNGSPNLLYSTVSTKGTESTALLGYSLLTNRSTAQGNVKVNYQFDTGNTWNYGVTTVQYWTVDTNYSDGTITRGRDYTYSFDFVLQEKGTNQTISGRYDLKPSEEYKNVKITKSNGRPANLLGYANERYYYYVNREMLAKGLSTTDKQAFNDSGEYYIKDLSYNMYISASGTSSYISGDTGRPRESGGQYYGYTFGEIGDQATARFNIVDPADNTKELLTKRDYRTRIIKSSLSETTLDLTLLLDNQMTVKNEAGVKLTELTEPVGIGEKLSVSAIGIPCFYPYGATNYAPDPVFIIRTPVDFDLYTESIRVTQGGEVLDRTIEPLGTLSDGSKIYYVKPENGKGMGYYDESRELIGGLIQIDYDMEVNHTVRGGSIGYRELLFIADEQLQNGGSGSYASYRVNDTFGVNERLKSYGKTPSTKINSNLYGLMTCGGDPRFNTITAEVDKQLSNELIGTGTTEITDPLNIENGGVLDKKDATFDLSFTMSNTKQSGYVDHDGLFVFYMPVAKEGIQSDWNPERINEFSLELTGPVKITSSLGINYQVRYTTATENFDNRGTGFNGPAGYADYLTYDEIESNSQLDQVTMVKVVAELTAGQEHVIPFGEVMNARMPLKFAENNSQEFGQYTGQITNWRPYVIQSYTANGFKNDYRSAGSEKTVRIRYRPEEQVRDIWAYNENDYQGGVAPGGEILSKQTSVKLPDFNKNFNLELNKFNNDSLINMNLATVTDIVTTPNRPVSYGNTTFAFATDLNGTGNLTNPDIYQAYGTSGQNIQLGATTSSGNALRYQIYNADNINDPSGNRQLRVTYHSIDGNGKPTDDVAFTVLLNIKRKVSAVEAETALIAGKVYREFPNLASNIKTTLTDGAFTTQFALEAQNFPTFSGKDASVFLVFGDENVGAGLPPDGSFLLKVQSSYEDNGEKKLVTPEYFYYKNKSGSTQQEISLTEFTKMGTDQKMTLADIDRQIEAVRKTGMVNGKLSYLIVSDFANGHAEEVSENTINLKYEIDDGSNAPQTAPKYSIEAKRKISSAITKPAINQVYEQSEAIEVDGRFELDSLGTVIDAYNLNKSLGLNVRLLKDGQAIDWPQGTLLDNNGEIITPRVINSDLQFIYPVAAIGNTNSIAYDFSIITEMLPLAVGDYSLEVTSLKSLSTTHPLNGDSISKMMISFTVKAKVPTGLRVHSDLKRRVIYNQTSNQKTQLTLAYENLTTIEAVLEKKNSLGNYEVIPNTADIITSPLTVAISDTNLDIKFNTIEASDNGEYRISFTGYRDSEKVVATAWTFIVWDQPTNN</sequence>
<accession>A0ABS6TCG6</accession>
<evidence type="ECO:0000256" key="1">
    <source>
        <dbReference type="SAM" id="MobiDB-lite"/>
    </source>
</evidence>
<feature type="region of interest" description="Disordered" evidence="1">
    <location>
        <begin position="38"/>
        <end position="58"/>
    </location>
</feature>
<dbReference type="Proteomes" id="UP000774130">
    <property type="component" value="Unassembled WGS sequence"/>
</dbReference>
<dbReference type="PROSITE" id="PS00018">
    <property type="entry name" value="EF_HAND_1"/>
    <property type="match status" value="1"/>
</dbReference>
<dbReference type="InterPro" id="IPR018247">
    <property type="entry name" value="EF_Hand_1_Ca_BS"/>
</dbReference>
<evidence type="ECO:0008006" key="5">
    <source>
        <dbReference type="Google" id="ProtNLM"/>
    </source>
</evidence>
<reference evidence="3 4" key="1">
    <citation type="submission" date="2021-06" db="EMBL/GenBank/DDBJ databases">
        <title>Enterococcus alishanensis sp. nov., a novel lactic acid bacterium isolated from fresh coffee beans.</title>
        <authorList>
            <person name="Chen Y.-S."/>
        </authorList>
    </citation>
    <scope>NUCLEOTIDE SEQUENCE [LARGE SCALE GENOMIC DNA]</scope>
    <source>
        <strain evidence="3 4">ALS3</strain>
    </source>
</reference>
<dbReference type="EMBL" id="JAHUZB010000003">
    <property type="protein sequence ID" value="MBV7390595.1"/>
    <property type="molecule type" value="Genomic_DNA"/>
</dbReference>
<keyword evidence="2" id="KW-0732">Signal</keyword>